<organism evidence="1 2">
    <name type="scientific">Rhabditophanes sp. KR3021</name>
    <dbReference type="NCBI Taxonomy" id="114890"/>
    <lineage>
        <taxon>Eukaryota</taxon>
        <taxon>Metazoa</taxon>
        <taxon>Ecdysozoa</taxon>
        <taxon>Nematoda</taxon>
        <taxon>Chromadorea</taxon>
        <taxon>Rhabditida</taxon>
        <taxon>Tylenchina</taxon>
        <taxon>Panagrolaimomorpha</taxon>
        <taxon>Strongyloidoidea</taxon>
        <taxon>Alloionematidae</taxon>
        <taxon>Rhabditophanes</taxon>
    </lineage>
</organism>
<evidence type="ECO:0000313" key="2">
    <source>
        <dbReference type="WBParaSite" id="RSKR_0000850700.1"/>
    </source>
</evidence>
<evidence type="ECO:0000313" key="1">
    <source>
        <dbReference type="Proteomes" id="UP000095286"/>
    </source>
</evidence>
<accession>A0AC35U7G1</accession>
<dbReference type="WBParaSite" id="RSKR_0000850700.1">
    <property type="protein sequence ID" value="RSKR_0000850700.1"/>
    <property type="gene ID" value="RSKR_0000850700"/>
</dbReference>
<proteinExistence type="predicted"/>
<name>A0AC35U7G1_9BILA</name>
<protein>
    <submittedName>
        <fullName evidence="2">B-cell receptor CD22-like</fullName>
    </submittedName>
</protein>
<dbReference type="Proteomes" id="UP000095286">
    <property type="component" value="Unplaced"/>
</dbReference>
<sequence length="2212" mass="247861">MPDTTNFIVLSIPPKEASPHAEVKWTWHHNGLSVTSNQTHFVSAINGDLIVVNDGNIDFFGNYLVEADFGNVKEVSTTYRVDKEITKIKPENTKFAIVYRPKDVIVGERNRSAIFECVPNNSNKVKIDWFVDDKLISGKELTEKMVLSEFNRRLSIYNPFRTLSTRNIHGTRTVKCRVSSILNDKQLDYAQASITFQSEPVIDKSQWQDELYIKENSDVKIQCKAKHAWPRPKFVWWFNGKEVSATNGGFLKISNFELSNYGFYQCDSINSMGSDTATVKLKKIELDNVPTELLSSNLKLKDLPASGAYLSKKPASKSIAAGNDVTLQCEIAGQGEIIWKFGESFIKNARDKFEVTSTELKIFSVQASDTGDYVCLAKDNNGALIDEATATITVISSKLIEYGPSNQSMLIGSNIEMPCKLSAEFVSMSDISVNWYWNNKAIPALGDILHRVSIKSDNSLSINQVGPDNIGEYRCKVRTSDGKEESVSAWLKIIEKPSMAQGVKAEFINKTLPSKVKVWWTPGFDGNSPLIKHSIEMRTKGSAEIWSNWEMIVENVATEQCCSTYIDNLKPSSTAEFRVIAYNRHGAGKASMPSRQVIIPQQPPAAAPRNVAASARSSNSVMVYWQPPPSEQWNGDILGYNVRYRLNGYTSAGWNVKNISNNVERYVLLDPLITWRDYEIQVAAYNDRGLGIYSTPPIIVTTLEGAPLQSPQNVKAKVLNSTAMLVFFDPPDQQMIPGQILGYKVQLWKDYYDGGDNRESTRSIQMLPTYGTANLTVANLDKFGHYNLTVIGFTSAGDSPRSEPYPVVTSQDTPGAVKNLNFDQVLFSSVTVLWDSPVEKNGIINSYKVRYWKLNEPDNVKVFDLPASNTSVVIEDLSAQTKYIVDVVAFTDVGEGEIVEAKFESGVPPELPGKTSNLRVSAITGRTCIIDFIPGFDGHTIIQKWHIEAKIGMSSTFIAIQNITSPKAKSLKITGLRPNTRYALRLVAENIKGRGEPSEASEEFSTEKTVPEQAPDKVEAEPQSGTSIKLFWSVLPHNLWNGDATGYLIQYKTIEAKTNKPKHPPVSTNGFIEEDDFEDGADFEEYPSKNSEENWKEIKTQNTRVSEFVINELKPFTSYNVRVLAENIVGRSEPSPIVQVKTFESEPSAGPANIQAKLLSSKKITLSWSLISEEDSNGKVSGYIINVYPIEGHLQRKYNRSMTLQDPSLMTTDISNLRPSTPYQVEMCGYNIIGIGKCTQMASPITTSDDVPDQPIDVAFSYVSEREVRVKWMPPDNANGIISGYSIRYWKFGTKEEEAINAPIPNNIYWFTTTGLTPNTTYYFGVQAMNARNGVGQESLVKIITTNLKLPQPLPMILEKNDEVTGSGTELHYKWVNPNGENSSLSLNESPVRFVQIEYKSEKDSEWIPLNLNIPIDKKAVTIFNLIPNTEYKSRCKYIGDFQESIWSMETEYFKTNEKEPSTFPGYFNIKPYESTSIYLEWNALNKELWNSETIGYRIEYKIYSANESFKIEEIPLSSKTDKIQITHILKELVSFKHYIIRIQAFNKIGNSLFSKPQFTYVGYSIPKQKISFLNGDTLSSSSISLNWKKWVNFEDDMISGYKIKYTPIIPMDFKGVRVAEEEVVTSEENKVVLNELKKYTEYQVSVCGFNRAGDGESSSIRIKTKEDVPGPISKLKFKDILTDSVNVTWHEPNEPNGDILTYLVSYHTTASQEYAQDANFRVKENFIVLDKLRENTHYSVSVKAETLKGFGTAVTRDVRIGAGTPGTPRSVAKPSSQTKSSVVLLKWKSDVLHDSSIIGFVIQAKRLSAYTNQTKKSDEALIEPTASRSKRSVNGTVKHLIGEWVNLYNKLSESDEYEIDFEDLQQSSIYTFRVLLKNEIGLGNPSEESEHVIIPSYVPKKMFYYQSWFYLAAAGAAVLLVVIFAIALCCLCKPKKKSGYDKRKDSMSENSLQFVENKAVNFELSNVHDRRIDFITRPNTNNSWLSADVNDKNMYGSIHSGEGRLSQRSMMSPGNLHTSALYGSLATDNITFKPEMQTSHLSSFKPDSPNTAFLPNMTAMNNMSFVRSGMSDIPVRSMYDGSVCFDPLDNDSEYGAITPLPISEMPQEQNYYEQCIRNEAPSTITYASSGSYSISSEQPRTQGHYYTTSSQKDNTLNHFSSSNHQTTSPDGDQLSNASTIQDPGISLRPPFSSTTVSKATNLPKNGLSSFV</sequence>
<reference evidence="2" key="1">
    <citation type="submission" date="2016-11" db="UniProtKB">
        <authorList>
            <consortium name="WormBaseParasite"/>
        </authorList>
    </citation>
    <scope>IDENTIFICATION</scope>
    <source>
        <strain evidence="2">KR3021</strain>
    </source>
</reference>